<evidence type="ECO:0000256" key="8">
    <source>
        <dbReference type="ARBA" id="ARBA00023295"/>
    </source>
</evidence>
<accession>A0A7U1BNC4</accession>
<dbReference type="GO" id="GO:0005576">
    <property type="term" value="C:extracellular region"/>
    <property type="evidence" value="ECO:0007669"/>
    <property type="project" value="UniProtKB-SubCell"/>
</dbReference>
<keyword evidence="5" id="KW-0732">Signal</keyword>
<dbReference type="PRINTS" id="PR00134">
    <property type="entry name" value="GLHYDRLASE10"/>
</dbReference>
<dbReference type="EC" id="3.2.1.55" evidence="3"/>
<reference evidence="11" key="1">
    <citation type="journal article" date="2021" name="AMB Express">
        <title>Characterization of efficient xylanases from industrial-scale pulp and paper wastewater treatment microbiota.</title>
        <authorList>
            <person name="Wang J."/>
            <person name="Liang J."/>
            <person name="Li Y."/>
            <person name="Tian L."/>
            <person name="Wei Y."/>
        </authorList>
    </citation>
    <scope>NUCLEOTIDE SEQUENCE</scope>
</reference>
<dbReference type="Gene3D" id="3.20.20.80">
    <property type="entry name" value="Glycosidases"/>
    <property type="match status" value="1"/>
</dbReference>
<evidence type="ECO:0000256" key="7">
    <source>
        <dbReference type="ARBA" id="ARBA00023277"/>
    </source>
</evidence>
<dbReference type="PROSITE" id="PS00591">
    <property type="entry name" value="GH10_1"/>
    <property type="match status" value="1"/>
</dbReference>
<evidence type="ECO:0000256" key="3">
    <source>
        <dbReference type="ARBA" id="ARBA00012670"/>
    </source>
</evidence>
<keyword evidence="4" id="KW-0964">Secreted</keyword>
<dbReference type="InterPro" id="IPR001000">
    <property type="entry name" value="GH10_dom"/>
</dbReference>
<keyword evidence="8 11" id="KW-0326">Glycosidase</keyword>
<feature type="domain" description="GH10" evidence="10">
    <location>
        <begin position="376"/>
        <end position="718"/>
    </location>
</feature>
<dbReference type="InterPro" id="IPR023296">
    <property type="entry name" value="Glyco_hydro_beta-prop_sf"/>
</dbReference>
<dbReference type="EMBL" id="MW124429">
    <property type="protein sequence ID" value="QQZ02687.1"/>
    <property type="molecule type" value="Genomic_DNA"/>
</dbReference>
<comment type="subcellular location">
    <subcellularLocation>
        <location evidence="2">Secreted</location>
    </subcellularLocation>
</comment>
<evidence type="ECO:0000256" key="1">
    <source>
        <dbReference type="ARBA" id="ARBA00001462"/>
    </source>
</evidence>
<protein>
    <recommendedName>
        <fullName evidence="3">non-reducing end alpha-L-arabinofuranosidase</fullName>
        <ecNumber evidence="3">3.2.1.55</ecNumber>
    </recommendedName>
</protein>
<dbReference type="SUPFAM" id="SSF75005">
    <property type="entry name" value="Arabinanase/levansucrase/invertase"/>
    <property type="match status" value="1"/>
</dbReference>
<dbReference type="InterPro" id="IPR031158">
    <property type="entry name" value="GH10_AS"/>
</dbReference>
<name>A0A7U1BNC4_9ZZZZ</name>
<proteinExistence type="predicted"/>
<sequence>MKERHSATKNVIILWFTVAILLSGSVLLAFEADPSAANQSDATAAALKSPFTSPLKWKSTGAIITPVSDETHTIVSVKDPTIVRYNDLWHIYATVYSTSARTWSMVYLNFKDWSEAPKAKLHFIDVNPGLRGYHCAPHLFYFRPHEKWYLVFQSQQPQYCTTDDLSKPETWTRPQDFFEGKPSGAPGLWIDYHIICDDTHAYLFFTGDDGSFYRSRTRIEDFPKGMSNPEIAIQDHRNNLFEGSVTYKIKGTNTYLTLIEALSPARHYRAWISDRLDGEWTPAPGADTWQTPFAGINNVTFEEGVIPWTRDISHGELVRDGYDETMTLDLNNLQFLYQGRASDSSGRYELLPYQLGLLTLDRSQAVKGDLLNDAAESELPALKDVYKDYFLIGGAFNRNLVMGRDSNAAELAIKHFNTATSENDMKWSLIHPQPDKYNWEPADHFVDFALKHNMVPIGHCLVWHSQVPGWVFTDDAGSPLTRDALLARMKEHITNVVGRYKGRVKGWDVVNEALEENGTLRNSQWMKIIGEGKPEQKYDHIAKAFEYAHLADPNVELYYNDYNLDVSKKKCDGAVEIVKYLKSKGLRIDGVGIQLHGGLDYPSKESLEYSITALAETGVKVMITELDIRTQKRGYRGADVGMVNRQTTSDSDAESEQTQQKLAQKYAELFSIFIKHKKVITRVTFWGVYDTTSWIGGSPLLFDRKYQPKQAFDAVIKVVQDKN</sequence>
<dbReference type="AlphaFoldDB" id="A0A7U1BNC4"/>
<evidence type="ECO:0000259" key="10">
    <source>
        <dbReference type="PROSITE" id="PS51760"/>
    </source>
</evidence>
<dbReference type="GO" id="GO:0046373">
    <property type="term" value="P:L-arabinose metabolic process"/>
    <property type="evidence" value="ECO:0007669"/>
    <property type="project" value="InterPro"/>
</dbReference>
<dbReference type="GO" id="GO:0045493">
    <property type="term" value="P:xylan catabolic process"/>
    <property type="evidence" value="ECO:0007669"/>
    <property type="project" value="UniProtKB-KW"/>
</dbReference>
<dbReference type="InterPro" id="IPR017853">
    <property type="entry name" value="GH"/>
</dbReference>
<keyword evidence="9" id="KW-0624">Polysaccharide degradation</keyword>
<dbReference type="SUPFAM" id="SSF51445">
    <property type="entry name" value="(Trans)glycosidases"/>
    <property type="match status" value="1"/>
</dbReference>
<evidence type="ECO:0000256" key="5">
    <source>
        <dbReference type="ARBA" id="ARBA00022729"/>
    </source>
</evidence>
<keyword evidence="7" id="KW-0119">Carbohydrate metabolism</keyword>
<dbReference type="InterPro" id="IPR005193">
    <property type="entry name" value="GH62_arabinosidase"/>
</dbReference>
<dbReference type="SMART" id="SM00633">
    <property type="entry name" value="Glyco_10"/>
    <property type="match status" value="1"/>
</dbReference>
<dbReference type="Pfam" id="PF03664">
    <property type="entry name" value="Glyco_hydro_62"/>
    <property type="match status" value="1"/>
</dbReference>
<dbReference type="PROSITE" id="PS51760">
    <property type="entry name" value="GH10_2"/>
    <property type="match status" value="1"/>
</dbReference>
<organism evidence="11">
    <name type="scientific">uncultured microorganism</name>
    <dbReference type="NCBI Taxonomy" id="358574"/>
    <lineage>
        <taxon>unclassified sequences</taxon>
        <taxon>environmental samples</taxon>
    </lineage>
</organism>
<evidence type="ECO:0000256" key="2">
    <source>
        <dbReference type="ARBA" id="ARBA00004613"/>
    </source>
</evidence>
<dbReference type="Pfam" id="PF00331">
    <property type="entry name" value="Glyco_hydro_10"/>
    <property type="match status" value="1"/>
</dbReference>
<dbReference type="Gene3D" id="2.115.10.20">
    <property type="entry name" value="Glycosyl hydrolase domain, family 43"/>
    <property type="match status" value="1"/>
</dbReference>
<keyword evidence="11" id="KW-0858">Xylan degradation</keyword>
<keyword evidence="6 11" id="KW-0378">Hydrolase</keyword>
<dbReference type="PANTHER" id="PTHR40631">
    <property type="entry name" value="ALPHA-L-ARABINOFURANOSIDASE AXHA-2-RELATED"/>
    <property type="match status" value="1"/>
</dbReference>
<dbReference type="CDD" id="cd08987">
    <property type="entry name" value="GH62"/>
    <property type="match status" value="1"/>
</dbReference>
<comment type="catalytic activity">
    <reaction evidence="1">
        <text>Hydrolysis of terminal non-reducing alpha-L-arabinofuranoside residues in alpha-L-arabinosides.</text>
        <dbReference type="EC" id="3.2.1.55"/>
    </reaction>
</comment>
<evidence type="ECO:0000256" key="6">
    <source>
        <dbReference type="ARBA" id="ARBA00022801"/>
    </source>
</evidence>
<dbReference type="PANTHER" id="PTHR40631:SF2">
    <property type="entry name" value="ALPHA-L-ARABINOFURANOSIDASE"/>
    <property type="match status" value="1"/>
</dbReference>
<evidence type="ECO:0000313" key="11">
    <source>
        <dbReference type="EMBL" id="QQZ02687.1"/>
    </source>
</evidence>
<evidence type="ECO:0000256" key="9">
    <source>
        <dbReference type="ARBA" id="ARBA00023326"/>
    </source>
</evidence>
<dbReference type="GO" id="GO:0046556">
    <property type="term" value="F:alpha-L-arabinofuranosidase activity"/>
    <property type="evidence" value="ECO:0007669"/>
    <property type="project" value="UniProtKB-EC"/>
</dbReference>
<evidence type="ECO:0000256" key="4">
    <source>
        <dbReference type="ARBA" id="ARBA00022525"/>
    </source>
</evidence>